<dbReference type="InterPro" id="IPR022049">
    <property type="entry name" value="FAM69_kinase_dom"/>
</dbReference>
<dbReference type="AlphaFoldDB" id="A0A5E4NLM2"/>
<evidence type="ECO:0000256" key="1">
    <source>
        <dbReference type="ARBA" id="ARBA00004613"/>
    </source>
</evidence>
<protein>
    <submittedName>
        <fullName evidence="7">Protein kinase-like domain,FAM69, protein-kinase domain</fullName>
    </submittedName>
</protein>
<evidence type="ECO:0000313" key="8">
    <source>
        <dbReference type="Proteomes" id="UP000325440"/>
    </source>
</evidence>
<dbReference type="SUPFAM" id="SSF56112">
    <property type="entry name" value="Protein kinase-like (PK-like)"/>
    <property type="match status" value="1"/>
</dbReference>
<comment type="subcellular location">
    <subcellularLocation>
        <location evidence="1">Secreted</location>
    </subcellularLocation>
</comment>
<name>A0A5E4NLM2_9HEMI</name>
<dbReference type="PANTHER" id="PTHR32073:SF7">
    <property type="entry name" value="GH11358P"/>
    <property type="match status" value="1"/>
</dbReference>
<keyword evidence="4" id="KW-0732">Signal</keyword>
<dbReference type="InterPro" id="IPR020519">
    <property type="entry name" value="DIPK2A/B"/>
</dbReference>
<evidence type="ECO:0000313" key="7">
    <source>
        <dbReference type="EMBL" id="VVC44642.1"/>
    </source>
</evidence>
<proteinExistence type="inferred from homology"/>
<feature type="transmembrane region" description="Helical" evidence="5">
    <location>
        <begin position="6"/>
        <end position="24"/>
    </location>
</feature>
<dbReference type="OrthoDB" id="10035316at2759"/>
<evidence type="ECO:0000256" key="4">
    <source>
        <dbReference type="ARBA" id="ARBA00022729"/>
    </source>
</evidence>
<evidence type="ECO:0000256" key="3">
    <source>
        <dbReference type="ARBA" id="ARBA00022525"/>
    </source>
</evidence>
<keyword evidence="3" id="KW-0964">Secreted</keyword>
<dbReference type="Proteomes" id="UP000325440">
    <property type="component" value="Unassembled WGS sequence"/>
</dbReference>
<gene>
    <name evidence="7" type="ORF">CINCED_3A012510</name>
</gene>
<keyword evidence="8" id="KW-1185">Reference proteome</keyword>
<dbReference type="GO" id="GO:0005576">
    <property type="term" value="C:extracellular region"/>
    <property type="evidence" value="ECO:0007669"/>
    <property type="project" value="UniProtKB-SubCell"/>
</dbReference>
<dbReference type="PANTHER" id="PTHR32073">
    <property type="entry name" value="GH11358P"/>
    <property type="match status" value="1"/>
</dbReference>
<evidence type="ECO:0000259" key="6">
    <source>
        <dbReference type="Pfam" id="PF12260"/>
    </source>
</evidence>
<dbReference type="EMBL" id="CABPRJ010002384">
    <property type="protein sequence ID" value="VVC44642.1"/>
    <property type="molecule type" value="Genomic_DNA"/>
</dbReference>
<feature type="domain" description="FAM69 protein-kinase" evidence="6">
    <location>
        <begin position="192"/>
        <end position="389"/>
    </location>
</feature>
<reference evidence="7 8" key="1">
    <citation type="submission" date="2019-08" db="EMBL/GenBank/DDBJ databases">
        <authorList>
            <person name="Alioto T."/>
            <person name="Alioto T."/>
            <person name="Gomez Garrido J."/>
        </authorList>
    </citation>
    <scope>NUCLEOTIDE SEQUENCE [LARGE SCALE GENOMIC DNA]</scope>
</reference>
<keyword evidence="5" id="KW-0812">Transmembrane</keyword>
<keyword evidence="7" id="KW-0808">Transferase</keyword>
<keyword evidence="5" id="KW-1133">Transmembrane helix</keyword>
<dbReference type="InterPro" id="IPR011009">
    <property type="entry name" value="Kinase-like_dom_sf"/>
</dbReference>
<keyword evidence="7" id="KW-0418">Kinase</keyword>
<dbReference type="Pfam" id="PF12260">
    <property type="entry name" value="PIP49_C"/>
    <property type="match status" value="1"/>
</dbReference>
<sequence length="429" mass="49854">MISRHLLVISIVALFIAIKFVSYHKNAEKKLLHRFEHNINHSLCTLSLCLGLDTSCYMLDFRLDYKRHANMRLQTDYLSTFILMIKTLFNFWSVQPNENIFFGTLKLENGTVIDTVAKSPSHHYFEIFEQLVNISLIDTIVNTNQWHLLPYTEEVRRLILCSKDEKQSHSLLHRFFNSVNNNSNYQSRIETWTAAHLSVELLVMKILNGYKYIPHLYMTCGRVYFVENCGYTLQYHLKEMNLSNRLLVAKELLNLALELTDGTAHSNYSFYLTDLTADNIAIQIDPTSRSFLSLKVIDWGDVIIVNNDPMKTKDNFVIHVSENIDCGSGCLTFSEEEICKASSSDHNVFAVCKEFFSADGCLLHELIYRKTSKKEREEIRYFKSLVKHCLLLSEHEHLYKNRLDTAQLLISSIQQIFEQGLYNDKSDII</sequence>
<organism evidence="7 8">
    <name type="scientific">Cinara cedri</name>
    <dbReference type="NCBI Taxonomy" id="506608"/>
    <lineage>
        <taxon>Eukaryota</taxon>
        <taxon>Metazoa</taxon>
        <taxon>Ecdysozoa</taxon>
        <taxon>Arthropoda</taxon>
        <taxon>Hexapoda</taxon>
        <taxon>Insecta</taxon>
        <taxon>Pterygota</taxon>
        <taxon>Neoptera</taxon>
        <taxon>Paraneoptera</taxon>
        <taxon>Hemiptera</taxon>
        <taxon>Sternorrhyncha</taxon>
        <taxon>Aphidomorpha</taxon>
        <taxon>Aphidoidea</taxon>
        <taxon>Aphididae</taxon>
        <taxon>Lachninae</taxon>
        <taxon>Cinara</taxon>
    </lineage>
</organism>
<keyword evidence="5" id="KW-0472">Membrane</keyword>
<comment type="similarity">
    <text evidence="2">Belongs to the DIPK family.</text>
</comment>
<accession>A0A5E4NLM2</accession>
<evidence type="ECO:0000256" key="2">
    <source>
        <dbReference type="ARBA" id="ARBA00006338"/>
    </source>
</evidence>
<evidence type="ECO:0000256" key="5">
    <source>
        <dbReference type="SAM" id="Phobius"/>
    </source>
</evidence>
<dbReference type="GO" id="GO:0016301">
    <property type="term" value="F:kinase activity"/>
    <property type="evidence" value="ECO:0007669"/>
    <property type="project" value="UniProtKB-KW"/>
</dbReference>